<name>A0A8H3JAP2_9LECA</name>
<accession>A0A8H3JAP2</accession>
<organism evidence="1 2">
    <name type="scientific">Alectoria fallacina</name>
    <dbReference type="NCBI Taxonomy" id="1903189"/>
    <lineage>
        <taxon>Eukaryota</taxon>
        <taxon>Fungi</taxon>
        <taxon>Dikarya</taxon>
        <taxon>Ascomycota</taxon>
        <taxon>Pezizomycotina</taxon>
        <taxon>Lecanoromycetes</taxon>
        <taxon>OSLEUM clade</taxon>
        <taxon>Lecanoromycetidae</taxon>
        <taxon>Lecanorales</taxon>
        <taxon>Lecanorineae</taxon>
        <taxon>Parmeliaceae</taxon>
        <taxon>Alectoria</taxon>
    </lineage>
</organism>
<dbReference type="Proteomes" id="UP000664203">
    <property type="component" value="Unassembled WGS sequence"/>
</dbReference>
<sequence>MPRSNPMNQDIPQILQPANLIQLQNQTNPLTFGTDHDIGSNLIIYINLGEPAPAQPLYELLLLAKEQVRDRAALFGPTSLVPHRKANPDLTQTTQAGLEYFIEPGRVLNPRHPGLEWGEFEVLTFWLYEYLWILLNHRDCSFVLYRRNVTTGQELNLAFGEIRPLETTVAVDTASSGTAKLPAASSSQGSVDTS</sequence>
<keyword evidence="2" id="KW-1185">Reference proteome</keyword>
<gene>
    <name evidence="1" type="ORF">ALECFALPRED_001474</name>
</gene>
<dbReference type="OrthoDB" id="5306321at2759"/>
<evidence type="ECO:0000313" key="2">
    <source>
        <dbReference type="Proteomes" id="UP000664203"/>
    </source>
</evidence>
<dbReference type="AlphaFoldDB" id="A0A8H3JAP2"/>
<dbReference type="EMBL" id="CAJPDR010001349">
    <property type="protein sequence ID" value="CAF9943841.1"/>
    <property type="molecule type" value="Genomic_DNA"/>
</dbReference>
<proteinExistence type="predicted"/>
<protein>
    <submittedName>
        <fullName evidence="1">Uncharacterized protein</fullName>
    </submittedName>
</protein>
<evidence type="ECO:0000313" key="1">
    <source>
        <dbReference type="EMBL" id="CAF9943841.1"/>
    </source>
</evidence>
<comment type="caution">
    <text evidence="1">The sequence shown here is derived from an EMBL/GenBank/DDBJ whole genome shotgun (WGS) entry which is preliminary data.</text>
</comment>
<reference evidence="1" key="1">
    <citation type="submission" date="2021-03" db="EMBL/GenBank/DDBJ databases">
        <authorList>
            <person name="Tagirdzhanova G."/>
        </authorList>
    </citation>
    <scope>NUCLEOTIDE SEQUENCE</scope>
</reference>